<proteinExistence type="predicted"/>
<dbReference type="KEGG" id="vg:26634829"/>
<dbReference type="GeneID" id="26634829"/>
<dbReference type="InterPro" id="IPR029432">
    <property type="entry name" value="Gp28/Gp37-like_dom"/>
</dbReference>
<organism evidence="2 3">
    <name type="scientific">Streptomyces phage Amela</name>
    <dbReference type="NCBI Taxonomy" id="1673877"/>
    <lineage>
        <taxon>Viruses</taxon>
        <taxon>Duplodnaviria</taxon>
        <taxon>Heunggongvirae</taxon>
        <taxon>Uroviricota</taxon>
        <taxon>Caudoviricetes</taxon>
        <taxon>Arquatrovirinae</taxon>
        <taxon>Camvirus</taxon>
        <taxon>Camvirus amela</taxon>
    </lineage>
</organism>
<evidence type="ECO:0000313" key="3">
    <source>
        <dbReference type="Proteomes" id="UP000204170"/>
    </source>
</evidence>
<sequence length="405" mass="43658">MKLRDLTVEVRDKTLNRVGAIRPEELVLELEDQFNNVGTWKLTLAVEHPLVNALRTPGSGVIITGPTDILMSGPTSKHEFAATPEDPGGSVVFEGISDTCVLSDMLAFPDPTNVNPTTQTLSHDVRTGPAETLLHAYVNANLGPSAPTARRKAGLIMGTNLARGTVMTKKARFPVLGNLLTEIAVVDGLGFRVVQRDANLVFETYQIVNRASTIRLDVMNNTLAGQRVAISPPAATHVIVAGQGEQEDRTFRDVTTSESLAAEADWGRRIEVFQDRRDQSEDDQLDQSGLETLAEKGFTAVAVQAVPMEDTEMRFGVEWGLGDVVSVVVNDQELVATVTGMILKATEEGFKIGVELGDATGFNASAAYAQRVTNTETRLSQLERNSSGGGGVSTDDQILRIMGVW</sequence>
<evidence type="ECO:0000313" key="2">
    <source>
        <dbReference type="EMBL" id="AKY03775.1"/>
    </source>
</evidence>
<dbReference type="Proteomes" id="UP000204170">
    <property type="component" value="Segment"/>
</dbReference>
<protein>
    <submittedName>
        <fullName evidence="2">Minor tail protein</fullName>
    </submittedName>
</protein>
<keyword evidence="3" id="KW-1185">Reference proteome</keyword>
<dbReference type="Pfam" id="PF14594">
    <property type="entry name" value="Sipho_Gp37"/>
    <property type="match status" value="1"/>
</dbReference>
<dbReference type="RefSeq" id="YP_009208298.1">
    <property type="nucleotide sequence ID" value="NC_028904.1"/>
</dbReference>
<dbReference type="OrthoDB" id="3439at10239"/>
<evidence type="ECO:0000259" key="1">
    <source>
        <dbReference type="Pfam" id="PF14594"/>
    </source>
</evidence>
<dbReference type="EMBL" id="KT186228">
    <property type="protein sequence ID" value="AKY03775.1"/>
    <property type="molecule type" value="Genomic_DNA"/>
</dbReference>
<accession>A0A0K1Y9I2</accession>
<feature type="domain" description="Gp28/Gp37-like" evidence="1">
    <location>
        <begin position="7"/>
        <end position="358"/>
    </location>
</feature>
<reference evidence="2 3" key="1">
    <citation type="journal article" date="2016" name="Genome Announc.">
        <title>Genome Sequences of Streptomyces Phages Amela and Verse.</title>
        <authorList>
            <person name="Layton S.R."/>
            <person name="Hemenway R.M."/>
            <person name="Munyoki C.M."/>
            <person name="Barnes E.B."/>
            <person name="Barnett S.E."/>
            <person name="Bond A.M."/>
            <person name="Narvaez J.M."/>
            <person name="Sirisakd C.D."/>
            <person name="Smith B.R."/>
            <person name="Swain J."/>
            <person name="Syed O."/>
            <person name="Bowman C.A."/>
            <person name="Russell D.A."/>
            <person name="Bhuiyan S."/>
            <person name="Donegan-Quick R."/>
            <person name="Benjamin R.C."/>
            <person name="Hughes L.E."/>
        </authorList>
    </citation>
    <scope>NUCLEOTIDE SEQUENCE [LARGE SCALE GENOMIC DNA]</scope>
</reference>
<gene>
    <name evidence="2" type="ORF">SEA_AMELA_20</name>
</gene>
<name>A0A0K1Y9I2_9CAUD</name>